<dbReference type="Proteomes" id="UP001379533">
    <property type="component" value="Chromosome"/>
</dbReference>
<accession>A0ABZ2KB48</accession>
<evidence type="ECO:0008006" key="3">
    <source>
        <dbReference type="Google" id="ProtNLM"/>
    </source>
</evidence>
<keyword evidence="2" id="KW-1185">Reference proteome</keyword>
<organism evidence="1 2">
    <name type="scientific">Pendulispora brunnea</name>
    <dbReference type="NCBI Taxonomy" id="2905690"/>
    <lineage>
        <taxon>Bacteria</taxon>
        <taxon>Pseudomonadati</taxon>
        <taxon>Myxococcota</taxon>
        <taxon>Myxococcia</taxon>
        <taxon>Myxococcales</taxon>
        <taxon>Sorangiineae</taxon>
        <taxon>Pendulisporaceae</taxon>
        <taxon>Pendulispora</taxon>
    </lineage>
</organism>
<dbReference type="RefSeq" id="WP_394845906.1">
    <property type="nucleotide sequence ID" value="NZ_CP089982.1"/>
</dbReference>
<protein>
    <recommendedName>
        <fullName evidence="3">Nucleotide exchange factor SIL1</fullName>
    </recommendedName>
</protein>
<name>A0ABZ2KB48_9BACT</name>
<sequence>MTQQRFGTLILVLICLGGFSCSRDEKTAAPGVPSAVHSSVPVTAPSSAETVASAPTFTTDDFVRAARANDDSMRKNAKYAPRDLPQALDAASKTMSAKARWSAAGFLCEVDTLESNDVLLKMAADETYNVEIEAVNCLLEHEKLPSVDAIIAAFPRIQGMHAMLYDILLKRPDATRLETVRKLVAKENKSDDWAREHGELAAIAFGGEEERRTFAARIAAVLRPLPEDIGRPRVEDRNVMNVSKQLILLNDKRMAKSLLPWLSNTTDINDCHSHFCPRVDTQVCDVAVWTAYRLGVTLNYPLTGLAHYYPLVLRDMYAALSALPD</sequence>
<dbReference type="EMBL" id="CP089982">
    <property type="protein sequence ID" value="WXA95299.1"/>
    <property type="molecule type" value="Genomic_DNA"/>
</dbReference>
<dbReference type="PROSITE" id="PS51257">
    <property type="entry name" value="PROKAR_LIPOPROTEIN"/>
    <property type="match status" value="1"/>
</dbReference>
<evidence type="ECO:0000313" key="1">
    <source>
        <dbReference type="EMBL" id="WXA95299.1"/>
    </source>
</evidence>
<proteinExistence type="predicted"/>
<evidence type="ECO:0000313" key="2">
    <source>
        <dbReference type="Proteomes" id="UP001379533"/>
    </source>
</evidence>
<reference evidence="1 2" key="1">
    <citation type="submission" date="2021-12" db="EMBL/GenBank/DDBJ databases">
        <title>Discovery of the Pendulisporaceae a myxobacterial family with distinct sporulation behavior and unique specialized metabolism.</title>
        <authorList>
            <person name="Garcia R."/>
            <person name="Popoff A."/>
            <person name="Bader C.D."/>
            <person name="Loehr J."/>
            <person name="Walesch S."/>
            <person name="Walt C."/>
            <person name="Boldt J."/>
            <person name="Bunk B."/>
            <person name="Haeckl F.J.F.P.J."/>
            <person name="Gunesch A.P."/>
            <person name="Birkelbach J."/>
            <person name="Nuebel U."/>
            <person name="Pietschmann T."/>
            <person name="Bach T."/>
            <person name="Mueller R."/>
        </authorList>
    </citation>
    <scope>NUCLEOTIDE SEQUENCE [LARGE SCALE GENOMIC DNA]</scope>
    <source>
        <strain evidence="1 2">MSr12523</strain>
    </source>
</reference>
<gene>
    <name evidence="1" type="ORF">LZC95_00400</name>
</gene>